<dbReference type="InterPro" id="IPR001451">
    <property type="entry name" value="Hexapep"/>
</dbReference>
<protein>
    <submittedName>
        <fullName evidence="4">Acetyltransferase (Isoleucine patch superfamily)</fullName>
    </submittedName>
</protein>
<dbReference type="RefSeq" id="WP_014187334.1">
    <property type="nucleotide sequence ID" value="NC_016584.1"/>
</dbReference>
<dbReference type="PROSITE" id="PS00101">
    <property type="entry name" value="HEXAPEP_TRANSFERASES"/>
    <property type="match status" value="1"/>
</dbReference>
<dbReference type="GO" id="GO:0008374">
    <property type="term" value="F:O-acyltransferase activity"/>
    <property type="evidence" value="ECO:0007669"/>
    <property type="project" value="TreeGrafter"/>
</dbReference>
<comment type="similarity">
    <text evidence="1">Belongs to the transferase hexapeptide repeat family.</text>
</comment>
<dbReference type="Pfam" id="PF00132">
    <property type="entry name" value="Hexapep"/>
    <property type="match status" value="1"/>
</dbReference>
<dbReference type="PANTHER" id="PTHR23416">
    <property type="entry name" value="SIALIC ACID SYNTHASE-RELATED"/>
    <property type="match status" value="1"/>
</dbReference>
<evidence type="ECO:0000313" key="5">
    <source>
        <dbReference type="Proteomes" id="UP000006346"/>
    </source>
</evidence>
<name>G7WJU3_DESOD</name>
<dbReference type="OrthoDB" id="9801697at2"/>
<dbReference type="PATRIC" id="fig|768706.3.peg.5236"/>
<dbReference type="Gene3D" id="2.160.10.10">
    <property type="entry name" value="Hexapeptide repeat proteins"/>
    <property type="match status" value="1"/>
</dbReference>
<keyword evidence="3" id="KW-0677">Repeat</keyword>
<organism evidence="4 5">
    <name type="scientific">Desulfosporosinus orientis (strain ATCC 19365 / DSM 765 / NCIMB 8382 / VKM B-1628 / Singapore I)</name>
    <name type="common">Desulfotomaculum orientis</name>
    <dbReference type="NCBI Taxonomy" id="768706"/>
    <lineage>
        <taxon>Bacteria</taxon>
        <taxon>Bacillati</taxon>
        <taxon>Bacillota</taxon>
        <taxon>Clostridia</taxon>
        <taxon>Eubacteriales</taxon>
        <taxon>Desulfitobacteriaceae</taxon>
        <taxon>Desulfosporosinus</taxon>
    </lineage>
</organism>
<dbReference type="Proteomes" id="UP000006346">
    <property type="component" value="Chromosome"/>
</dbReference>
<evidence type="ECO:0000313" key="4">
    <source>
        <dbReference type="EMBL" id="AET70530.1"/>
    </source>
</evidence>
<sequence>MQIKRYWLMVRMVLISNGFRRAEFAKKKRIYNAIGENVMIQSRKIPLYARLIRFHNNIMVASNVTFLTHDVTHNILDKAFPDNKFTEKIGCIEIMDDVFIGANSTILYNVRIGPKAIVAAGSVVTKDVPENVVVGGNPAKVIGTFNDYMKKRLLDINAYPEDLKPKKQRIKPTLAALEWEKFENAKK</sequence>
<reference evidence="4 5" key="2">
    <citation type="journal article" date="2012" name="J. Bacteriol.">
        <title>Complete genome sequences of Desulfosporosinus orientis DSM765T, Desulfosporosinus youngiae DSM17734T, Desulfosporosinus meridiei DSM13257T, and Desulfosporosinus acidiphilus DSM22704T.</title>
        <authorList>
            <person name="Pester M."/>
            <person name="Brambilla E."/>
            <person name="Alazard D."/>
            <person name="Rattei T."/>
            <person name="Weinmaier T."/>
            <person name="Han J."/>
            <person name="Lucas S."/>
            <person name="Lapidus A."/>
            <person name="Cheng J.F."/>
            <person name="Goodwin L."/>
            <person name="Pitluck S."/>
            <person name="Peters L."/>
            <person name="Ovchinnikova G."/>
            <person name="Teshima H."/>
            <person name="Detter J.C."/>
            <person name="Han C.S."/>
            <person name="Tapia R."/>
            <person name="Land M.L."/>
            <person name="Hauser L."/>
            <person name="Kyrpides N.C."/>
            <person name="Ivanova N.N."/>
            <person name="Pagani I."/>
            <person name="Huntmann M."/>
            <person name="Wei C.L."/>
            <person name="Davenport K.W."/>
            <person name="Daligault H."/>
            <person name="Chain P.S."/>
            <person name="Chen A."/>
            <person name="Mavromatis K."/>
            <person name="Markowitz V."/>
            <person name="Szeto E."/>
            <person name="Mikhailova N."/>
            <person name="Pati A."/>
            <person name="Wagner M."/>
            <person name="Woyke T."/>
            <person name="Ollivier B."/>
            <person name="Klenk H.P."/>
            <person name="Spring S."/>
            <person name="Loy A."/>
        </authorList>
    </citation>
    <scope>NUCLEOTIDE SEQUENCE [LARGE SCALE GENOMIC DNA]</scope>
    <source>
        <strain evidence="5">ATCC 19365 / DSM 765 / NCIMB 8382 / VKM B-1628</strain>
    </source>
</reference>
<dbReference type="STRING" id="768706.Desor_5141"/>
<dbReference type="EMBL" id="CP003108">
    <property type="protein sequence ID" value="AET70530.1"/>
    <property type="molecule type" value="Genomic_DNA"/>
</dbReference>
<dbReference type="HOGENOM" id="CLU_051638_12_1_9"/>
<evidence type="ECO:0000256" key="1">
    <source>
        <dbReference type="ARBA" id="ARBA00007274"/>
    </source>
</evidence>
<proteinExistence type="inferred from homology"/>
<gene>
    <name evidence="4" type="ordered locus">Desor_5141</name>
</gene>
<reference evidence="5" key="1">
    <citation type="submission" date="2011-11" db="EMBL/GenBank/DDBJ databases">
        <title>Complete sequence of Desulfosporosinus orientis DSM 765.</title>
        <authorList>
            <person name="Lucas S."/>
            <person name="Han J."/>
            <person name="Lapidus A."/>
            <person name="Cheng J.-F."/>
            <person name="Goodwin L."/>
            <person name="Pitluck S."/>
            <person name="Peters L."/>
            <person name="Ovchinnikova G."/>
            <person name="Teshima H."/>
            <person name="Detter J.C."/>
            <person name="Han C."/>
            <person name="Tapia R."/>
            <person name="Land M."/>
            <person name="Hauser L."/>
            <person name="Kyrpides N."/>
            <person name="Ivanova N."/>
            <person name="Pagani I."/>
            <person name="Pester M."/>
            <person name="Spring S."/>
            <person name="Ollivier B."/>
            <person name="Rattei T."/>
            <person name="Klenk H.-P."/>
            <person name="Wagner M."/>
            <person name="Loy A."/>
            <person name="Woyke T."/>
        </authorList>
    </citation>
    <scope>NUCLEOTIDE SEQUENCE [LARGE SCALE GENOMIC DNA]</scope>
    <source>
        <strain evidence="5">ATCC 19365 / DSM 765 / NCIMB 8382 / VKM B-1628</strain>
    </source>
</reference>
<dbReference type="KEGG" id="dor:Desor_5141"/>
<keyword evidence="2 4" id="KW-0808">Transferase</keyword>
<dbReference type="InterPro" id="IPR018357">
    <property type="entry name" value="Hexapep_transf_CS"/>
</dbReference>
<dbReference type="SUPFAM" id="SSF51161">
    <property type="entry name" value="Trimeric LpxA-like enzymes"/>
    <property type="match status" value="1"/>
</dbReference>
<keyword evidence="5" id="KW-1185">Reference proteome</keyword>
<evidence type="ECO:0000256" key="2">
    <source>
        <dbReference type="ARBA" id="ARBA00022679"/>
    </source>
</evidence>
<evidence type="ECO:0000256" key="3">
    <source>
        <dbReference type="ARBA" id="ARBA00022737"/>
    </source>
</evidence>
<dbReference type="AlphaFoldDB" id="G7WJU3"/>
<dbReference type="InterPro" id="IPR011004">
    <property type="entry name" value="Trimer_LpxA-like_sf"/>
</dbReference>
<accession>G7WJU3</accession>
<dbReference type="InterPro" id="IPR051159">
    <property type="entry name" value="Hexapeptide_acetyltransf"/>
</dbReference>
<dbReference type="PANTHER" id="PTHR23416:SF23">
    <property type="entry name" value="ACETYLTRANSFERASE C18B11.09C-RELATED"/>
    <property type="match status" value="1"/>
</dbReference>
<dbReference type="CDD" id="cd04647">
    <property type="entry name" value="LbH_MAT_like"/>
    <property type="match status" value="1"/>
</dbReference>
<dbReference type="GO" id="GO:0005829">
    <property type="term" value="C:cytosol"/>
    <property type="evidence" value="ECO:0007669"/>
    <property type="project" value="TreeGrafter"/>
</dbReference>
<dbReference type="eggNOG" id="COG0110">
    <property type="taxonomic scope" value="Bacteria"/>
</dbReference>